<feature type="transmembrane region" description="Helical" evidence="2">
    <location>
        <begin position="328"/>
        <end position="346"/>
    </location>
</feature>
<keyword evidence="4" id="KW-1185">Reference proteome</keyword>
<dbReference type="PANTHER" id="PTHR30092">
    <property type="entry name" value="INNER MEMBRANE PROTEIN CRED"/>
    <property type="match status" value="1"/>
</dbReference>
<dbReference type="Proteomes" id="UP000010297">
    <property type="component" value="Unassembled WGS sequence"/>
</dbReference>
<dbReference type="Pfam" id="PF06123">
    <property type="entry name" value="CreD"/>
    <property type="match status" value="1"/>
</dbReference>
<comment type="caution">
    <text evidence="3">The sequence shown here is derived from an EMBL/GenBank/DDBJ whole genome shotgun (WGS) entry which is preliminary data.</text>
</comment>
<evidence type="ECO:0000256" key="1">
    <source>
        <dbReference type="SAM" id="MobiDB-lite"/>
    </source>
</evidence>
<sequence length="466" mass="51919">MFKSPLFIKILVLIGSLVLLLVPLSMLKGLINERSEYRNDVENSLEQSTSGPQKLLGPLIAVPITEMISVQEDGKDVSKPSSFIRYYLPDTLNIDGNQAVETRHIGIYDGQIWHTSMNIRAQFSTNNFKEWKKPGVEIGQPFIVMAVSDSRGLVKVEKVSVNEAQLTDIEPGTGLAALKQGIHVKIPESVYQDDQLTLSLTLNLMGTGTFSVVPLGRQSELSLTSNWPHPGFLGDFLPQTREVSASGYQALWQSSWFANNINATFEEGADLYREINTLPAFSVTVETPADQYQLIDRAVKYAVLLIAMTFMAFFIFETLTATVMHPMQYLLVGMSLVMFYLVLLALSEHIGFNLAWLSASLVCAFINGIYLQAVLKGWKRSLGFSAGLLTLDMVLWQLLRSQESALLLGTGVLLVVLTSVMFLTRHIDWYALSMRSPRGKPQAAQDRQSVKTVDDGNADDRDRLWK</sequence>
<organism evidence="3 4">
    <name type="scientific">Atlantibacter hermannii NBRC 105704</name>
    <dbReference type="NCBI Taxonomy" id="1115512"/>
    <lineage>
        <taxon>Bacteria</taxon>
        <taxon>Pseudomonadati</taxon>
        <taxon>Pseudomonadota</taxon>
        <taxon>Gammaproteobacteria</taxon>
        <taxon>Enterobacterales</taxon>
        <taxon>Enterobacteriaceae</taxon>
        <taxon>Atlantibacter</taxon>
    </lineage>
</organism>
<dbReference type="AlphaFoldDB" id="H5UZR2"/>
<dbReference type="PANTHER" id="PTHR30092:SF0">
    <property type="entry name" value="INNER MEMBRANE PROTEIN CRED"/>
    <property type="match status" value="1"/>
</dbReference>
<dbReference type="NCBIfam" id="NF008712">
    <property type="entry name" value="PRK11715.1-1"/>
    <property type="match status" value="1"/>
</dbReference>
<evidence type="ECO:0000313" key="3">
    <source>
        <dbReference type="EMBL" id="GAB51220.1"/>
    </source>
</evidence>
<dbReference type="InterPro" id="IPR010364">
    <property type="entry name" value="Uncharacterised_IM_CreD"/>
</dbReference>
<feature type="transmembrane region" description="Helical" evidence="2">
    <location>
        <begin position="352"/>
        <end position="370"/>
    </location>
</feature>
<proteinExistence type="predicted"/>
<dbReference type="PIRSF" id="PIRSF004548">
    <property type="entry name" value="CreD"/>
    <property type="match status" value="1"/>
</dbReference>
<dbReference type="EMBL" id="BAFF01000002">
    <property type="protein sequence ID" value="GAB51220.1"/>
    <property type="molecule type" value="Genomic_DNA"/>
</dbReference>
<gene>
    <name evidence="3" type="primary">creD</name>
    <name evidence="3" type="ORF">EH105704_02_02490</name>
</gene>
<dbReference type="GO" id="GO:0005886">
    <property type="term" value="C:plasma membrane"/>
    <property type="evidence" value="ECO:0007669"/>
    <property type="project" value="TreeGrafter"/>
</dbReference>
<name>H5UZR2_ATLHE</name>
<dbReference type="eggNOG" id="COG4452">
    <property type="taxonomic scope" value="Bacteria"/>
</dbReference>
<keyword evidence="2" id="KW-0812">Transmembrane</keyword>
<feature type="compositionally biased region" description="Basic and acidic residues" evidence="1">
    <location>
        <begin position="448"/>
        <end position="466"/>
    </location>
</feature>
<evidence type="ECO:0000313" key="4">
    <source>
        <dbReference type="Proteomes" id="UP000010297"/>
    </source>
</evidence>
<dbReference type="RefSeq" id="WP_002434286.1">
    <property type="nucleotide sequence ID" value="NZ_BAFF01000002.1"/>
</dbReference>
<feature type="region of interest" description="Disordered" evidence="1">
    <location>
        <begin position="439"/>
        <end position="466"/>
    </location>
</feature>
<accession>H5UZR2</accession>
<keyword evidence="2" id="KW-0472">Membrane</keyword>
<reference evidence="3 4" key="1">
    <citation type="submission" date="2012-02" db="EMBL/GenBank/DDBJ databases">
        <title>Whole genome shotgun sequence of Escherichia hermannii NBRC 105704.</title>
        <authorList>
            <person name="Yoshida I."/>
            <person name="Hosoyama A."/>
            <person name="Tsuchikane K."/>
            <person name="Katsumata H."/>
            <person name="Yamazaki S."/>
            <person name="Fujita N."/>
        </authorList>
    </citation>
    <scope>NUCLEOTIDE SEQUENCE [LARGE SCALE GENOMIC DNA]</scope>
    <source>
        <strain evidence="3 4">NBRC 105704</strain>
    </source>
</reference>
<feature type="transmembrane region" description="Helical" evidence="2">
    <location>
        <begin position="405"/>
        <end position="424"/>
    </location>
</feature>
<dbReference type="GeneID" id="92827055"/>
<keyword evidence="2" id="KW-1133">Transmembrane helix</keyword>
<feature type="transmembrane region" description="Helical" evidence="2">
    <location>
        <begin position="298"/>
        <end position="316"/>
    </location>
</feature>
<protein>
    <submittedName>
        <fullName evidence="3">Inner membrane protein CreD</fullName>
    </submittedName>
</protein>
<evidence type="ECO:0000256" key="2">
    <source>
        <dbReference type="SAM" id="Phobius"/>
    </source>
</evidence>